<dbReference type="PANTHER" id="PTHR14187:SF5">
    <property type="entry name" value="HEAT SHOCK 70 KDA PROTEIN 12A"/>
    <property type="match status" value="1"/>
</dbReference>
<sequence length="303" mass="35156">MAINALQSKDMYDYFDMIRDFEVKKRKFEFDSMTDITFRIPVILKEILEEQCHQSLSDRLASMKYGEKIFNRGRDKFGIDSSIMQNWFTEPVSETVNHISSVFKEERMTDVNLIVLVGGFAESPYVQQRIKEELPLKQILIPGEAGLAVLKGAVMFGHKPDIISSRVMDFTYGIRIREQYDENRHPAERKVYLEGKWKVENSFKIFVRCNEDVPVDSKVTHLTIPTCEHGSINIYRTKDRYPAFTTDPGCERLGLIEIERDKDIPLKEQKTKTTFMFGDTELHILCENVMTGKVETLTLDLSE</sequence>
<keyword evidence="2" id="KW-1185">Reference proteome</keyword>
<dbReference type="Proteomes" id="UP000828390">
    <property type="component" value="Unassembled WGS sequence"/>
</dbReference>
<evidence type="ECO:0000313" key="2">
    <source>
        <dbReference type="Proteomes" id="UP000828390"/>
    </source>
</evidence>
<accession>A0A9D4G3V1</accession>
<gene>
    <name evidence="1" type="ORF">DPMN_136445</name>
</gene>
<protein>
    <submittedName>
        <fullName evidence="1">Uncharacterized protein</fullName>
    </submittedName>
</protein>
<reference evidence="1" key="1">
    <citation type="journal article" date="2019" name="bioRxiv">
        <title>The Genome of the Zebra Mussel, Dreissena polymorpha: A Resource for Invasive Species Research.</title>
        <authorList>
            <person name="McCartney M.A."/>
            <person name="Auch B."/>
            <person name="Kono T."/>
            <person name="Mallez S."/>
            <person name="Zhang Y."/>
            <person name="Obille A."/>
            <person name="Becker A."/>
            <person name="Abrahante J.E."/>
            <person name="Garbe J."/>
            <person name="Badalamenti J.P."/>
            <person name="Herman A."/>
            <person name="Mangelson H."/>
            <person name="Liachko I."/>
            <person name="Sullivan S."/>
            <person name="Sone E.D."/>
            <person name="Koren S."/>
            <person name="Silverstein K.A.T."/>
            <person name="Beckman K.B."/>
            <person name="Gohl D.M."/>
        </authorList>
    </citation>
    <scope>NUCLEOTIDE SEQUENCE</scope>
    <source>
        <strain evidence="1">Duluth1</strain>
        <tissue evidence="1">Whole animal</tissue>
    </source>
</reference>
<comment type="caution">
    <text evidence="1">The sequence shown here is derived from an EMBL/GenBank/DDBJ whole genome shotgun (WGS) entry which is preliminary data.</text>
</comment>
<dbReference type="Gene3D" id="3.30.420.40">
    <property type="match status" value="1"/>
</dbReference>
<reference evidence="1" key="2">
    <citation type="submission" date="2020-11" db="EMBL/GenBank/DDBJ databases">
        <authorList>
            <person name="McCartney M.A."/>
            <person name="Auch B."/>
            <person name="Kono T."/>
            <person name="Mallez S."/>
            <person name="Becker A."/>
            <person name="Gohl D.M."/>
            <person name="Silverstein K.A.T."/>
            <person name="Koren S."/>
            <person name="Bechman K.B."/>
            <person name="Herman A."/>
            <person name="Abrahante J.E."/>
            <person name="Garbe J."/>
        </authorList>
    </citation>
    <scope>NUCLEOTIDE SEQUENCE</scope>
    <source>
        <strain evidence="1">Duluth1</strain>
        <tissue evidence="1">Whole animal</tissue>
    </source>
</reference>
<proteinExistence type="predicted"/>
<name>A0A9D4G3V1_DREPO</name>
<dbReference type="Gene3D" id="3.90.640.10">
    <property type="entry name" value="Actin, Chain A, domain 4"/>
    <property type="match status" value="1"/>
</dbReference>
<organism evidence="1 2">
    <name type="scientific">Dreissena polymorpha</name>
    <name type="common">Zebra mussel</name>
    <name type="synonym">Mytilus polymorpha</name>
    <dbReference type="NCBI Taxonomy" id="45954"/>
    <lineage>
        <taxon>Eukaryota</taxon>
        <taxon>Metazoa</taxon>
        <taxon>Spiralia</taxon>
        <taxon>Lophotrochozoa</taxon>
        <taxon>Mollusca</taxon>
        <taxon>Bivalvia</taxon>
        <taxon>Autobranchia</taxon>
        <taxon>Heteroconchia</taxon>
        <taxon>Euheterodonta</taxon>
        <taxon>Imparidentia</taxon>
        <taxon>Neoheterodontei</taxon>
        <taxon>Myida</taxon>
        <taxon>Dreissenoidea</taxon>
        <taxon>Dreissenidae</taxon>
        <taxon>Dreissena</taxon>
    </lineage>
</organism>
<dbReference type="EMBL" id="JAIWYP010000006">
    <property type="protein sequence ID" value="KAH3808095.1"/>
    <property type="molecule type" value="Genomic_DNA"/>
</dbReference>
<dbReference type="AlphaFoldDB" id="A0A9D4G3V1"/>
<dbReference type="PANTHER" id="PTHR14187">
    <property type="entry name" value="ALPHA KINASE/ELONGATION FACTOR 2 KINASE"/>
    <property type="match status" value="1"/>
</dbReference>
<evidence type="ECO:0000313" key="1">
    <source>
        <dbReference type="EMBL" id="KAH3808095.1"/>
    </source>
</evidence>
<dbReference type="SUPFAM" id="SSF53067">
    <property type="entry name" value="Actin-like ATPase domain"/>
    <property type="match status" value="1"/>
</dbReference>
<dbReference type="InterPro" id="IPR043129">
    <property type="entry name" value="ATPase_NBD"/>
</dbReference>